<reference evidence="2 3" key="1">
    <citation type="submission" date="2024-02" db="EMBL/GenBank/DDBJ databases">
        <title>Full genome sequence of Sphingomonas kaistensis.</title>
        <authorList>
            <person name="Poletto B.L."/>
            <person name="Silva G."/>
            <person name="Galante D."/>
            <person name="Campos K.R."/>
            <person name="Santos M.B.N."/>
            <person name="Sacchi C.T."/>
        </authorList>
    </citation>
    <scope>NUCLEOTIDE SEQUENCE [LARGE SCALE GENOMIC DNA]</scope>
    <source>
        <strain evidence="2 3">MA4R</strain>
    </source>
</reference>
<keyword evidence="1" id="KW-0732">Signal</keyword>
<sequence length="161" mass="17241">MFLSVVALLIAPAPPLQASRPALPGFIVGYKAELGGGSLLEEVPTGETVQKWTRMVTTQKFENIAYRLSPDRMMGSLATNYMTTCVGGTATEVGRDGDFSTVRADCPKNPQTGLPETMLARAIADEGTLHVFQVAWRRVPTAADLAWGEAYLKGIKLTPAG</sequence>
<dbReference type="EMBL" id="CP145607">
    <property type="protein sequence ID" value="WWM70505.1"/>
    <property type="molecule type" value="Genomic_DNA"/>
</dbReference>
<name>A0ABZ2G0S7_9SPHN</name>
<accession>A0ABZ2G0S7</accession>
<keyword evidence="3" id="KW-1185">Reference proteome</keyword>
<proteinExistence type="predicted"/>
<feature type="signal peptide" evidence="1">
    <location>
        <begin position="1"/>
        <end position="18"/>
    </location>
</feature>
<dbReference type="Proteomes" id="UP001382935">
    <property type="component" value="Chromosome"/>
</dbReference>
<evidence type="ECO:0000313" key="3">
    <source>
        <dbReference type="Proteomes" id="UP001382935"/>
    </source>
</evidence>
<evidence type="ECO:0000256" key="1">
    <source>
        <dbReference type="SAM" id="SignalP"/>
    </source>
</evidence>
<organism evidence="2 3">
    <name type="scientific">Sphingomonas kaistensis</name>
    <dbReference type="NCBI Taxonomy" id="298708"/>
    <lineage>
        <taxon>Bacteria</taxon>
        <taxon>Pseudomonadati</taxon>
        <taxon>Pseudomonadota</taxon>
        <taxon>Alphaproteobacteria</taxon>
        <taxon>Sphingomonadales</taxon>
        <taxon>Sphingomonadaceae</taxon>
        <taxon>Sphingomonas</taxon>
    </lineage>
</organism>
<gene>
    <name evidence="2" type="ORF">V6R86_07415</name>
</gene>
<feature type="chain" id="PRO_5045663690" evidence="1">
    <location>
        <begin position="19"/>
        <end position="161"/>
    </location>
</feature>
<protein>
    <submittedName>
        <fullName evidence="2">Uncharacterized protein</fullName>
    </submittedName>
</protein>
<evidence type="ECO:0000313" key="2">
    <source>
        <dbReference type="EMBL" id="WWM70505.1"/>
    </source>
</evidence>
<dbReference type="RefSeq" id="WP_338503313.1">
    <property type="nucleotide sequence ID" value="NZ_CP145607.1"/>
</dbReference>